<accession>A0AAV5F3G5</accession>
<dbReference type="PANTHER" id="PTHR33889">
    <property type="entry name" value="OS04G0681850 PROTEIN"/>
    <property type="match status" value="1"/>
</dbReference>
<name>A0AAV5F3G5_ELECO</name>
<gene>
    <name evidence="2" type="primary">gb17032</name>
    <name evidence="2" type="ORF">PR202_gb17032</name>
</gene>
<proteinExistence type="predicted"/>
<keyword evidence="1" id="KW-0812">Transmembrane</keyword>
<evidence type="ECO:0000256" key="1">
    <source>
        <dbReference type="SAM" id="Phobius"/>
    </source>
</evidence>
<reference evidence="2" key="2">
    <citation type="submission" date="2021-12" db="EMBL/GenBank/DDBJ databases">
        <title>Resequencing data analysis of finger millet.</title>
        <authorList>
            <person name="Hatakeyama M."/>
            <person name="Aluri S."/>
            <person name="Balachadran M.T."/>
            <person name="Sivarajan S.R."/>
            <person name="Poveda L."/>
            <person name="Shimizu-Inatsugi R."/>
            <person name="Schlapbach R."/>
            <person name="Sreeman S.M."/>
            <person name="Shimizu K.K."/>
        </authorList>
    </citation>
    <scope>NUCLEOTIDE SEQUENCE</scope>
</reference>
<keyword evidence="3" id="KW-1185">Reference proteome</keyword>
<protein>
    <recommendedName>
        <fullName evidence="4">DNA-binding protein</fullName>
    </recommendedName>
</protein>
<dbReference type="AlphaFoldDB" id="A0AAV5F3G5"/>
<feature type="transmembrane region" description="Helical" evidence="1">
    <location>
        <begin position="80"/>
        <end position="102"/>
    </location>
</feature>
<comment type="caution">
    <text evidence="2">The sequence shown here is derived from an EMBL/GenBank/DDBJ whole genome shotgun (WGS) entry which is preliminary data.</text>
</comment>
<evidence type="ECO:0000313" key="3">
    <source>
        <dbReference type="Proteomes" id="UP001054889"/>
    </source>
</evidence>
<organism evidence="2 3">
    <name type="scientific">Eleusine coracana subsp. coracana</name>
    <dbReference type="NCBI Taxonomy" id="191504"/>
    <lineage>
        <taxon>Eukaryota</taxon>
        <taxon>Viridiplantae</taxon>
        <taxon>Streptophyta</taxon>
        <taxon>Embryophyta</taxon>
        <taxon>Tracheophyta</taxon>
        <taxon>Spermatophyta</taxon>
        <taxon>Magnoliopsida</taxon>
        <taxon>Liliopsida</taxon>
        <taxon>Poales</taxon>
        <taxon>Poaceae</taxon>
        <taxon>PACMAD clade</taxon>
        <taxon>Chloridoideae</taxon>
        <taxon>Cynodonteae</taxon>
        <taxon>Eleusininae</taxon>
        <taxon>Eleusine</taxon>
    </lineage>
</organism>
<evidence type="ECO:0008006" key="4">
    <source>
        <dbReference type="Google" id="ProtNLM"/>
    </source>
</evidence>
<sequence length="181" mass="21035">MVDVTSRKRGHVGRKPIPIDLEPLHNISLNETMTLEEVSKCLKIRKARLITYLNQGRLRRHSNNIKPFLTKSNKKSRLQCVLICLIQIVCLMILTSKIYLIMCSLMKNGFSLHKNLPSTTCCLTKMIHIILEKVRTTFHASCFWEFQLDRGLRMECVCVFHEKIGCFPLVTYERAKRNSVN</sequence>
<dbReference type="Proteomes" id="UP001054889">
    <property type="component" value="Unassembled WGS sequence"/>
</dbReference>
<reference evidence="2" key="1">
    <citation type="journal article" date="2018" name="DNA Res.">
        <title>Multiple hybrid de novo genome assembly of finger millet, an orphan allotetraploid crop.</title>
        <authorList>
            <person name="Hatakeyama M."/>
            <person name="Aluri S."/>
            <person name="Balachadran M.T."/>
            <person name="Sivarajan S.R."/>
            <person name="Patrignani A."/>
            <person name="Gruter S."/>
            <person name="Poveda L."/>
            <person name="Shimizu-Inatsugi R."/>
            <person name="Baeten J."/>
            <person name="Francoijs K.J."/>
            <person name="Nataraja K.N."/>
            <person name="Reddy Y.A.N."/>
            <person name="Phadnis S."/>
            <person name="Ravikumar R.L."/>
            <person name="Schlapbach R."/>
            <person name="Sreeman S.M."/>
            <person name="Shimizu K.K."/>
        </authorList>
    </citation>
    <scope>NUCLEOTIDE SEQUENCE</scope>
</reference>
<dbReference type="PANTHER" id="PTHR33889:SF1">
    <property type="entry name" value="OS03G0834800 PROTEIN"/>
    <property type="match status" value="1"/>
</dbReference>
<evidence type="ECO:0000313" key="2">
    <source>
        <dbReference type="EMBL" id="GJN28860.1"/>
    </source>
</evidence>
<keyword evidence="1" id="KW-0472">Membrane</keyword>
<dbReference type="EMBL" id="BQKI01000081">
    <property type="protein sequence ID" value="GJN28860.1"/>
    <property type="molecule type" value="Genomic_DNA"/>
</dbReference>
<keyword evidence="1" id="KW-1133">Transmembrane helix</keyword>